<dbReference type="Proteomes" id="UP000218690">
    <property type="component" value="Unassembled WGS sequence"/>
</dbReference>
<dbReference type="SUPFAM" id="SSF52402">
    <property type="entry name" value="Adenine nucleotide alpha hydrolases-like"/>
    <property type="match status" value="2"/>
</dbReference>
<dbReference type="CDD" id="cd00293">
    <property type="entry name" value="USP-like"/>
    <property type="match status" value="1"/>
</dbReference>
<dbReference type="PANTHER" id="PTHR46268:SF6">
    <property type="entry name" value="UNIVERSAL STRESS PROTEIN UP12"/>
    <property type="match status" value="1"/>
</dbReference>
<protein>
    <submittedName>
        <fullName evidence="3">Universal stress protein</fullName>
    </submittedName>
</protein>
<organism evidence="3 4">
    <name type="scientific">Corynebacterium accolens</name>
    <dbReference type="NCBI Taxonomy" id="38284"/>
    <lineage>
        <taxon>Bacteria</taxon>
        <taxon>Bacillati</taxon>
        <taxon>Actinomycetota</taxon>
        <taxon>Actinomycetes</taxon>
        <taxon>Mycobacteriales</taxon>
        <taxon>Corynebacteriaceae</taxon>
        <taxon>Corynebacterium</taxon>
    </lineage>
</organism>
<comment type="caution">
    <text evidence="3">The sequence shown here is derived from an EMBL/GenBank/DDBJ whole genome shotgun (WGS) entry which is preliminary data.</text>
</comment>
<sequence>MDKNHQHRSFASLAKDPVRILISWSPSSTGTEAIDFAAWLARSTNVRIRVVSTISVPLATTALKKHGNKFKKWFTKEQAKCKERVLEALEAAGISDSQLDEEPSVLLAGPSRPQLLTEMAEEFGADAILLGANQSAPKGRFFAGSTADALLHFSPIPLGLSPRDIKLSKHGVTRINFAFTERGDSEDPALLCAARLANAWNVPLRIVAFSADGLLDAQVSGNVDVASKLAKGWHEHSLSMLDRAHDVVAERFPELPITTAIGTGHGWSGAVDSLKWKKGDLMCLGSSPMGPFERVFIGSTATELLPHVRVPVLVRPSDSAPSVETAD</sequence>
<reference evidence="3 4" key="1">
    <citation type="submission" date="2017-09" db="EMBL/GenBank/DDBJ databases">
        <title>Draft Genome Sequence of Corynebacterium accolens AH4003.</title>
        <authorList>
            <person name="Chen Y."/>
            <person name="Oosthuysen W.F."/>
            <person name="Kelley S."/>
            <person name="Horswill A."/>
        </authorList>
    </citation>
    <scope>NUCLEOTIDE SEQUENCE [LARGE SCALE GENOMIC DNA]</scope>
    <source>
        <strain evidence="3 4">AH4003</strain>
    </source>
</reference>
<proteinExistence type="inferred from homology"/>
<feature type="domain" description="UspA" evidence="2">
    <location>
        <begin position="174"/>
        <end position="314"/>
    </location>
</feature>
<evidence type="ECO:0000313" key="4">
    <source>
        <dbReference type="Proteomes" id="UP000218690"/>
    </source>
</evidence>
<name>A0A2A4AN68_9CORY</name>
<dbReference type="EMBL" id="NWBP01000010">
    <property type="protein sequence ID" value="PCC83568.1"/>
    <property type="molecule type" value="Genomic_DNA"/>
</dbReference>
<evidence type="ECO:0000259" key="2">
    <source>
        <dbReference type="Pfam" id="PF00582"/>
    </source>
</evidence>
<dbReference type="PANTHER" id="PTHR46268">
    <property type="entry name" value="STRESS RESPONSE PROTEIN NHAX"/>
    <property type="match status" value="1"/>
</dbReference>
<evidence type="ECO:0000256" key="1">
    <source>
        <dbReference type="ARBA" id="ARBA00008791"/>
    </source>
</evidence>
<gene>
    <name evidence="3" type="ORF">COM45_02090</name>
</gene>
<evidence type="ECO:0000313" key="3">
    <source>
        <dbReference type="EMBL" id="PCC83568.1"/>
    </source>
</evidence>
<dbReference type="Gene3D" id="3.40.50.12370">
    <property type="match status" value="1"/>
</dbReference>
<dbReference type="Pfam" id="PF00582">
    <property type="entry name" value="Usp"/>
    <property type="match status" value="2"/>
</dbReference>
<dbReference type="AlphaFoldDB" id="A0A2A4AN68"/>
<feature type="domain" description="UspA" evidence="2">
    <location>
        <begin position="19"/>
        <end position="158"/>
    </location>
</feature>
<accession>A0A2A4AN68</accession>
<dbReference type="InterPro" id="IPR006016">
    <property type="entry name" value="UspA"/>
</dbReference>
<comment type="similarity">
    <text evidence="1">Belongs to the universal stress protein A family.</text>
</comment>